<dbReference type="SUPFAM" id="SSF48452">
    <property type="entry name" value="TPR-like"/>
    <property type="match status" value="1"/>
</dbReference>
<dbReference type="PANTHER" id="PTHR44943">
    <property type="entry name" value="CELLULOSE SYNTHASE OPERON PROTEIN C"/>
    <property type="match status" value="1"/>
</dbReference>
<dbReference type="Proteomes" id="UP001303285">
    <property type="component" value="Unassembled WGS sequence"/>
</dbReference>
<dbReference type="RefSeq" id="WP_006195406.1">
    <property type="nucleotide sequence ID" value="NZ_JAYGHK010000035.1"/>
</dbReference>
<reference evidence="4 5" key="1">
    <citation type="submission" date="2023-12" db="EMBL/GenBank/DDBJ databases">
        <title>Baltic Sea Cyanobacteria.</title>
        <authorList>
            <person name="Delbaje E."/>
            <person name="Fewer D.P."/>
            <person name="Shishido T.K."/>
        </authorList>
    </citation>
    <scope>NUCLEOTIDE SEQUENCE [LARGE SCALE GENOMIC DNA]</scope>
    <source>
        <strain evidence="4 5">UHCC 0060</strain>
    </source>
</reference>
<feature type="repeat" description="TPR" evidence="3">
    <location>
        <begin position="127"/>
        <end position="160"/>
    </location>
</feature>
<comment type="caution">
    <text evidence="4">The sequence shown here is derived from an EMBL/GenBank/DDBJ whole genome shotgun (WGS) entry which is preliminary data.</text>
</comment>
<keyword evidence="2 3" id="KW-0802">TPR repeat</keyword>
<keyword evidence="5" id="KW-1185">Reference proteome</keyword>
<evidence type="ECO:0000256" key="2">
    <source>
        <dbReference type="ARBA" id="ARBA00022803"/>
    </source>
</evidence>
<evidence type="ECO:0000256" key="3">
    <source>
        <dbReference type="PROSITE-ProRule" id="PRU00339"/>
    </source>
</evidence>
<dbReference type="PANTHER" id="PTHR44943:SF8">
    <property type="entry name" value="TPR REPEAT-CONTAINING PROTEIN MJ0263"/>
    <property type="match status" value="1"/>
</dbReference>
<gene>
    <name evidence="4" type="ORF">VB695_12360</name>
</gene>
<protein>
    <submittedName>
        <fullName evidence="4">Tetratricopeptide repeat protein</fullName>
    </submittedName>
</protein>
<dbReference type="InterPro" id="IPR011990">
    <property type="entry name" value="TPR-like_helical_dom_sf"/>
</dbReference>
<dbReference type="EMBL" id="JAYGHK010000035">
    <property type="protein sequence ID" value="MEA5608850.1"/>
    <property type="molecule type" value="Genomic_DNA"/>
</dbReference>
<evidence type="ECO:0000313" key="5">
    <source>
        <dbReference type="Proteomes" id="UP001303285"/>
    </source>
</evidence>
<sequence>MKSAFVSTLSYITLSIITTIAISPLVLAHPGKVAVNSPELVKSRVEKLAQSRGTPEEERSQLIQQAKTLSSQGDFTGAEENLRTLIKKFPRYAFGHFELGNVLFRQEKPEEAIKAYREAIRLNSNHALAYNGIGLVYASQSLWEEAIAAYQKALEINPNYGDALANSAVAFLQTNQESEGIASLEKALDVFKSQSRNERVIQIEQILQKLKTLDQPSIS</sequence>
<dbReference type="Pfam" id="PF13174">
    <property type="entry name" value="TPR_6"/>
    <property type="match status" value="1"/>
</dbReference>
<feature type="repeat" description="TPR" evidence="3">
    <location>
        <begin position="93"/>
        <end position="126"/>
    </location>
</feature>
<dbReference type="InterPro" id="IPR051685">
    <property type="entry name" value="Ycf3/AcsC/BcsC/TPR_MFPF"/>
</dbReference>
<accession>A0ABU5UTI6</accession>
<evidence type="ECO:0000256" key="1">
    <source>
        <dbReference type="ARBA" id="ARBA00022737"/>
    </source>
</evidence>
<dbReference type="InterPro" id="IPR019734">
    <property type="entry name" value="TPR_rpt"/>
</dbReference>
<dbReference type="PROSITE" id="PS50293">
    <property type="entry name" value="TPR_REGION"/>
    <property type="match status" value="1"/>
</dbReference>
<dbReference type="PROSITE" id="PS50005">
    <property type="entry name" value="TPR"/>
    <property type="match status" value="2"/>
</dbReference>
<dbReference type="Gene3D" id="1.25.40.10">
    <property type="entry name" value="Tetratricopeptide repeat domain"/>
    <property type="match status" value="1"/>
</dbReference>
<dbReference type="Pfam" id="PF13432">
    <property type="entry name" value="TPR_16"/>
    <property type="match status" value="1"/>
</dbReference>
<name>A0ABU5UTI6_NODSP</name>
<organism evidence="4 5">
    <name type="scientific">Nodularia spumigena UHCC 0060</name>
    <dbReference type="NCBI Taxonomy" id="3110300"/>
    <lineage>
        <taxon>Bacteria</taxon>
        <taxon>Bacillati</taxon>
        <taxon>Cyanobacteriota</taxon>
        <taxon>Cyanophyceae</taxon>
        <taxon>Nostocales</taxon>
        <taxon>Nodulariaceae</taxon>
        <taxon>Nodularia</taxon>
    </lineage>
</organism>
<dbReference type="GeneID" id="78018414"/>
<keyword evidence="1" id="KW-0677">Repeat</keyword>
<evidence type="ECO:0000313" key="4">
    <source>
        <dbReference type="EMBL" id="MEA5608850.1"/>
    </source>
</evidence>
<dbReference type="SMART" id="SM00028">
    <property type="entry name" value="TPR"/>
    <property type="match status" value="4"/>
</dbReference>
<proteinExistence type="predicted"/>